<dbReference type="HOGENOM" id="CLU_1175840_0_0_1"/>
<dbReference type="EMBL" id="KN831988">
    <property type="protein sequence ID" value="KIO01430.1"/>
    <property type="molecule type" value="Genomic_DNA"/>
</dbReference>
<dbReference type="AlphaFoldDB" id="A0A0C3NKG9"/>
<reference evidence="2 3" key="1">
    <citation type="submission" date="2014-04" db="EMBL/GenBank/DDBJ databases">
        <authorList>
            <consortium name="DOE Joint Genome Institute"/>
            <person name="Kuo A."/>
            <person name="Kohler A."/>
            <person name="Costa M.D."/>
            <person name="Nagy L.G."/>
            <person name="Floudas D."/>
            <person name="Copeland A."/>
            <person name="Barry K.W."/>
            <person name="Cichocki N."/>
            <person name="Veneault-Fourrey C."/>
            <person name="LaButti K."/>
            <person name="Lindquist E.A."/>
            <person name="Lipzen A."/>
            <person name="Lundell T."/>
            <person name="Morin E."/>
            <person name="Murat C."/>
            <person name="Sun H."/>
            <person name="Tunlid A."/>
            <person name="Henrissat B."/>
            <person name="Grigoriev I.V."/>
            <person name="Hibbett D.S."/>
            <person name="Martin F."/>
            <person name="Nordberg H.P."/>
            <person name="Cantor M.N."/>
            <person name="Hua S.X."/>
        </authorList>
    </citation>
    <scope>NUCLEOTIDE SEQUENCE [LARGE SCALE GENOMIC DNA]</scope>
    <source>
        <strain evidence="2 3">Marx 270</strain>
    </source>
</reference>
<gene>
    <name evidence="2" type="ORF">M404DRAFT_28739</name>
</gene>
<proteinExistence type="predicted"/>
<dbReference type="Proteomes" id="UP000054217">
    <property type="component" value="Unassembled WGS sequence"/>
</dbReference>
<evidence type="ECO:0000313" key="2">
    <source>
        <dbReference type="EMBL" id="KIO01430.1"/>
    </source>
</evidence>
<evidence type="ECO:0000313" key="3">
    <source>
        <dbReference type="Proteomes" id="UP000054217"/>
    </source>
</evidence>
<organism evidence="2 3">
    <name type="scientific">Pisolithus tinctorius Marx 270</name>
    <dbReference type="NCBI Taxonomy" id="870435"/>
    <lineage>
        <taxon>Eukaryota</taxon>
        <taxon>Fungi</taxon>
        <taxon>Dikarya</taxon>
        <taxon>Basidiomycota</taxon>
        <taxon>Agaricomycotina</taxon>
        <taxon>Agaricomycetes</taxon>
        <taxon>Agaricomycetidae</taxon>
        <taxon>Boletales</taxon>
        <taxon>Sclerodermatineae</taxon>
        <taxon>Pisolithaceae</taxon>
        <taxon>Pisolithus</taxon>
    </lineage>
</organism>
<name>A0A0C3NKG9_PISTI</name>
<keyword evidence="3" id="KW-1185">Reference proteome</keyword>
<feature type="region of interest" description="Disordered" evidence="1">
    <location>
        <begin position="141"/>
        <end position="166"/>
    </location>
</feature>
<sequence>MSLIRASNFGYVSAQNQQSHESSQAHCGVYASPSSKEVMLQHRVDETLKFVDRSGVGAAIFLGITDAATGSGIEGNVWSRLRHTYFLQSKVAAKCEGAASTSRTCKARGWQRINADVGYIGNTNETYLLWLPTQEGVDRCGEDSGDFPSGHRWSRPTEAASAKTNDLTTTGSNLSTILLIGNYGLGGAPVTRFVRSVNFKRLQSEYLEIDAEQGTCRDARFAHALITNEVKISLRK</sequence>
<accession>A0A0C3NKG9</accession>
<evidence type="ECO:0000256" key="1">
    <source>
        <dbReference type="SAM" id="MobiDB-lite"/>
    </source>
</evidence>
<reference evidence="3" key="2">
    <citation type="submission" date="2015-01" db="EMBL/GenBank/DDBJ databases">
        <title>Evolutionary Origins and Diversification of the Mycorrhizal Mutualists.</title>
        <authorList>
            <consortium name="DOE Joint Genome Institute"/>
            <consortium name="Mycorrhizal Genomics Consortium"/>
            <person name="Kohler A."/>
            <person name="Kuo A."/>
            <person name="Nagy L.G."/>
            <person name="Floudas D."/>
            <person name="Copeland A."/>
            <person name="Barry K.W."/>
            <person name="Cichocki N."/>
            <person name="Veneault-Fourrey C."/>
            <person name="LaButti K."/>
            <person name="Lindquist E.A."/>
            <person name="Lipzen A."/>
            <person name="Lundell T."/>
            <person name="Morin E."/>
            <person name="Murat C."/>
            <person name="Riley R."/>
            <person name="Ohm R."/>
            <person name="Sun H."/>
            <person name="Tunlid A."/>
            <person name="Henrissat B."/>
            <person name="Grigoriev I.V."/>
            <person name="Hibbett D.S."/>
            <person name="Martin F."/>
        </authorList>
    </citation>
    <scope>NUCLEOTIDE SEQUENCE [LARGE SCALE GENOMIC DNA]</scope>
    <source>
        <strain evidence="3">Marx 270</strain>
    </source>
</reference>
<protein>
    <submittedName>
        <fullName evidence="2">Uncharacterized protein</fullName>
    </submittedName>
</protein>
<dbReference type="InParanoid" id="A0A0C3NKG9"/>